<protein>
    <submittedName>
        <fullName evidence="1">Uncharacterized protein</fullName>
    </submittedName>
</protein>
<reference evidence="1" key="1">
    <citation type="submission" date="2012-04" db="EMBL/GenBank/DDBJ databases">
        <title>The Genome Sequence of Loa loa.</title>
        <authorList>
            <consortium name="The Broad Institute Genome Sequencing Platform"/>
            <consortium name="Broad Institute Genome Sequencing Center for Infectious Disease"/>
            <person name="Nutman T.B."/>
            <person name="Fink D.L."/>
            <person name="Russ C."/>
            <person name="Young S."/>
            <person name="Zeng Q."/>
            <person name="Gargeya S."/>
            <person name="Alvarado L."/>
            <person name="Berlin A."/>
            <person name="Chapman S.B."/>
            <person name="Chen Z."/>
            <person name="Freedman E."/>
            <person name="Gellesch M."/>
            <person name="Goldberg J."/>
            <person name="Griggs A."/>
            <person name="Gujja S."/>
            <person name="Heilman E.R."/>
            <person name="Heiman D."/>
            <person name="Howarth C."/>
            <person name="Mehta T."/>
            <person name="Neiman D."/>
            <person name="Pearson M."/>
            <person name="Roberts A."/>
            <person name="Saif S."/>
            <person name="Shea T."/>
            <person name="Shenoy N."/>
            <person name="Sisk P."/>
            <person name="Stolte C."/>
            <person name="Sykes S."/>
            <person name="White J."/>
            <person name="Yandava C."/>
            <person name="Haas B."/>
            <person name="Henn M.R."/>
            <person name="Nusbaum C."/>
            <person name="Birren B."/>
        </authorList>
    </citation>
    <scope>NUCLEOTIDE SEQUENCE [LARGE SCALE GENOMIC DNA]</scope>
</reference>
<organism evidence="1">
    <name type="scientific">Loa loa</name>
    <name type="common">Eye worm</name>
    <name type="synonym">Filaria loa</name>
    <dbReference type="NCBI Taxonomy" id="7209"/>
    <lineage>
        <taxon>Eukaryota</taxon>
        <taxon>Metazoa</taxon>
        <taxon>Ecdysozoa</taxon>
        <taxon>Nematoda</taxon>
        <taxon>Chromadorea</taxon>
        <taxon>Rhabditida</taxon>
        <taxon>Spirurina</taxon>
        <taxon>Spiruromorpha</taxon>
        <taxon>Filarioidea</taxon>
        <taxon>Onchocercidae</taxon>
        <taxon>Loa</taxon>
    </lineage>
</organism>
<dbReference type="InParanoid" id="A0A1S0TJR1"/>
<gene>
    <name evidence="1" type="ORF">LOAG_13245</name>
</gene>
<dbReference type="GeneID" id="9950714"/>
<dbReference type="KEGG" id="loa:LOAG_13245"/>
<sequence length="139" mass="15625">MSRYLHVRNAPLLFPPPSLHLNPSTMQISSTRNATPHGVRIDVDSRGMKTSVYPHGGKQVYRLIRGVGAVVFATLMIGEHLPVVKFLEAIELESKAKSIVEVVHYTAEAISIIINKVCIHRHIILVEKTKMRFLRGLEH</sequence>
<dbReference type="EMBL" id="JH712237">
    <property type="protein sequence ID" value="EFO15269.2"/>
    <property type="molecule type" value="Genomic_DNA"/>
</dbReference>
<dbReference type="AlphaFoldDB" id="A0A1S0TJR1"/>
<accession>A0A1S0TJR1</accession>
<dbReference type="RefSeq" id="XP_003148801.2">
    <property type="nucleotide sequence ID" value="XM_003148753.2"/>
</dbReference>
<evidence type="ECO:0000313" key="1">
    <source>
        <dbReference type="EMBL" id="EFO15269.2"/>
    </source>
</evidence>
<proteinExistence type="predicted"/>
<name>A0A1S0TJR1_LOALO</name>
<dbReference type="CTD" id="9950714"/>